<dbReference type="AlphaFoldDB" id="A0AAW2HF29"/>
<feature type="region of interest" description="Disordered" evidence="1">
    <location>
        <begin position="1"/>
        <end position="60"/>
    </location>
</feature>
<feature type="compositionally biased region" description="Basic and acidic residues" evidence="1">
    <location>
        <begin position="26"/>
        <end position="39"/>
    </location>
</feature>
<dbReference type="EMBL" id="JARGDH010000005">
    <property type="protein sequence ID" value="KAL0268113.1"/>
    <property type="molecule type" value="Genomic_DNA"/>
</dbReference>
<reference evidence="2" key="1">
    <citation type="journal article" date="2024" name="Gigascience">
        <title>Chromosome-level genome of the poultry shaft louse Menopon gallinae provides insight into the host-switching and adaptive evolution of parasitic lice.</title>
        <authorList>
            <person name="Xu Y."/>
            <person name="Ma L."/>
            <person name="Liu S."/>
            <person name="Liang Y."/>
            <person name="Liu Q."/>
            <person name="He Z."/>
            <person name="Tian L."/>
            <person name="Duan Y."/>
            <person name="Cai W."/>
            <person name="Li H."/>
            <person name="Song F."/>
        </authorList>
    </citation>
    <scope>NUCLEOTIDE SEQUENCE</scope>
    <source>
        <strain evidence="2">Cailab_2023a</strain>
    </source>
</reference>
<gene>
    <name evidence="2" type="ORF">PYX00_010180</name>
</gene>
<protein>
    <submittedName>
        <fullName evidence="2">Uncharacterized protein</fullName>
    </submittedName>
</protein>
<comment type="caution">
    <text evidence="2">The sequence shown here is derived from an EMBL/GenBank/DDBJ whole genome shotgun (WGS) entry which is preliminary data.</text>
</comment>
<organism evidence="2">
    <name type="scientific">Menopon gallinae</name>
    <name type="common">poultry shaft louse</name>
    <dbReference type="NCBI Taxonomy" id="328185"/>
    <lineage>
        <taxon>Eukaryota</taxon>
        <taxon>Metazoa</taxon>
        <taxon>Ecdysozoa</taxon>
        <taxon>Arthropoda</taxon>
        <taxon>Hexapoda</taxon>
        <taxon>Insecta</taxon>
        <taxon>Pterygota</taxon>
        <taxon>Neoptera</taxon>
        <taxon>Paraneoptera</taxon>
        <taxon>Psocodea</taxon>
        <taxon>Troctomorpha</taxon>
        <taxon>Phthiraptera</taxon>
        <taxon>Amblycera</taxon>
        <taxon>Menoponidae</taxon>
        <taxon>Menopon</taxon>
    </lineage>
</organism>
<evidence type="ECO:0000256" key="1">
    <source>
        <dbReference type="SAM" id="MobiDB-lite"/>
    </source>
</evidence>
<feature type="compositionally biased region" description="Basic and acidic residues" evidence="1">
    <location>
        <begin position="1"/>
        <end position="11"/>
    </location>
</feature>
<evidence type="ECO:0000313" key="2">
    <source>
        <dbReference type="EMBL" id="KAL0268113.1"/>
    </source>
</evidence>
<accession>A0AAW2HF29</accession>
<name>A0AAW2HF29_9NEOP</name>
<proteinExistence type="predicted"/>
<sequence>MKNEASTKIRDLPGPCARRTLLGQSHLERRKSDREEKVTEGFSVLSRSPGQGKLFSPGTEELSKIRINGSWQ</sequence>